<dbReference type="InterPro" id="IPR029060">
    <property type="entry name" value="PIN-like_dom_sf"/>
</dbReference>
<dbReference type="CDD" id="cd18727">
    <property type="entry name" value="PIN_Swt1-like"/>
    <property type="match status" value="1"/>
</dbReference>
<name>A0ABQ8F8N7_9FUNG</name>
<dbReference type="EMBL" id="JAFCIX010000339">
    <property type="protein sequence ID" value="KAH6594147.1"/>
    <property type="molecule type" value="Genomic_DNA"/>
</dbReference>
<gene>
    <name evidence="3" type="ORF">BASA50_006844</name>
</gene>
<dbReference type="InterPro" id="IPR002716">
    <property type="entry name" value="PIN_dom"/>
</dbReference>
<feature type="domain" description="PIN" evidence="2">
    <location>
        <begin position="35"/>
        <end position="191"/>
    </location>
</feature>
<evidence type="ECO:0000313" key="3">
    <source>
        <dbReference type="EMBL" id="KAH6594147.1"/>
    </source>
</evidence>
<proteinExistence type="predicted"/>
<reference evidence="3 4" key="1">
    <citation type="submission" date="2021-02" db="EMBL/GenBank/DDBJ databases">
        <title>Variation within the Batrachochytrium salamandrivorans European outbreak.</title>
        <authorList>
            <person name="Kelly M."/>
            <person name="Pasmans F."/>
            <person name="Shea T.P."/>
            <person name="Munoz J.F."/>
            <person name="Carranza S."/>
            <person name="Cuomo C.A."/>
            <person name="Martel A."/>
        </authorList>
    </citation>
    <scope>NUCLEOTIDE SEQUENCE [LARGE SCALE GENOMIC DNA]</scope>
    <source>
        <strain evidence="3 4">AMFP18/2</strain>
    </source>
</reference>
<dbReference type="Pfam" id="PF13638">
    <property type="entry name" value="PIN_4"/>
    <property type="match status" value="1"/>
</dbReference>
<feature type="compositionally biased region" description="Low complexity" evidence="1">
    <location>
        <begin position="114"/>
        <end position="129"/>
    </location>
</feature>
<accession>A0ABQ8F8N7</accession>
<evidence type="ECO:0000313" key="4">
    <source>
        <dbReference type="Proteomes" id="UP001648503"/>
    </source>
</evidence>
<dbReference type="InterPro" id="IPR052626">
    <property type="entry name" value="SWT1_Regulator"/>
</dbReference>
<evidence type="ECO:0000259" key="2">
    <source>
        <dbReference type="Pfam" id="PF13638"/>
    </source>
</evidence>
<dbReference type="Gene3D" id="3.40.50.1010">
    <property type="entry name" value="5'-nuclease"/>
    <property type="match status" value="1"/>
</dbReference>
<keyword evidence="4" id="KW-1185">Reference proteome</keyword>
<dbReference type="PANTHER" id="PTHR16161">
    <property type="entry name" value="TRANSCRIPTIONAL PROTEIN SWT1"/>
    <property type="match status" value="1"/>
</dbReference>
<dbReference type="PANTHER" id="PTHR16161:SF0">
    <property type="entry name" value="TRANSCRIPTIONAL PROTEIN SWT1"/>
    <property type="match status" value="1"/>
</dbReference>
<evidence type="ECO:0000256" key="1">
    <source>
        <dbReference type="SAM" id="MobiDB-lite"/>
    </source>
</evidence>
<protein>
    <recommendedName>
        <fullName evidence="2">PIN domain-containing protein</fullName>
    </recommendedName>
</protein>
<sequence length="454" mass="50362">MSWSDSNCNNQQSLLLLQQQSLLLLQQQQHPSTAVVVDTNFLIAQLALLRKVVDLMPAHMFLFIPDVVIKELDGLKQNHSKETLQTGDALDRIKVSLGDCARQAIQFLYTALSTSNSSSSSSNNSNNTSRIRGQSKAEADRLPYRADANNDDLILESCLQCVSDIASTAVLLSNDKNLCIKAAINGIPTISEFRGNHHALLDEIQAQVSKHIAASKVVKPIPASYSSLTHASIQTPFHIASNVSHLPFQSAQDPHPIANSSTLHHEQYDSDVYMMDMDEMPSNTGHDIPAPVFLEAFPTPVNISPASMHQEQQDLHALLQLESGLFGCVLACIPVILQKAHGNDWIAIARVSQPTELAHIIEMIDQLWHSVFVDVLGKNIHAQLSLNRRIAQDIRRSVRRQKMALTRGDLLIFLRDMESIACECCRYCGFMDDAVRVRGIIQHVRSVLVEVNYS</sequence>
<organism evidence="3 4">
    <name type="scientific">Batrachochytrium salamandrivorans</name>
    <dbReference type="NCBI Taxonomy" id="1357716"/>
    <lineage>
        <taxon>Eukaryota</taxon>
        <taxon>Fungi</taxon>
        <taxon>Fungi incertae sedis</taxon>
        <taxon>Chytridiomycota</taxon>
        <taxon>Chytridiomycota incertae sedis</taxon>
        <taxon>Chytridiomycetes</taxon>
        <taxon>Rhizophydiales</taxon>
        <taxon>Rhizophydiales incertae sedis</taxon>
        <taxon>Batrachochytrium</taxon>
    </lineage>
</organism>
<comment type="caution">
    <text evidence="3">The sequence shown here is derived from an EMBL/GenBank/DDBJ whole genome shotgun (WGS) entry which is preliminary data.</text>
</comment>
<dbReference type="SUPFAM" id="SSF88723">
    <property type="entry name" value="PIN domain-like"/>
    <property type="match status" value="1"/>
</dbReference>
<feature type="region of interest" description="Disordered" evidence="1">
    <location>
        <begin position="114"/>
        <end position="138"/>
    </location>
</feature>
<dbReference type="Proteomes" id="UP001648503">
    <property type="component" value="Unassembled WGS sequence"/>
</dbReference>